<dbReference type="Proteomes" id="UP000252139">
    <property type="component" value="Unassembled WGS sequence"/>
</dbReference>
<feature type="region of interest" description="Disordered" evidence="1">
    <location>
        <begin position="148"/>
        <end position="178"/>
    </location>
</feature>
<comment type="caution">
    <text evidence="2">The sequence shown here is derived from an EMBL/GenBank/DDBJ whole genome shotgun (WGS) entry which is preliminary data.</text>
</comment>
<feature type="region of interest" description="Disordered" evidence="1">
    <location>
        <begin position="37"/>
        <end position="57"/>
    </location>
</feature>
<reference evidence="2 3" key="1">
    <citation type="journal article" date="2018" name="G3 (Bethesda)">
        <title>Phylogenetic and Phylogenomic Definition of Rhizopus Species.</title>
        <authorList>
            <person name="Gryganskyi A.P."/>
            <person name="Golan J."/>
            <person name="Dolatabadi S."/>
            <person name="Mondo S."/>
            <person name="Robb S."/>
            <person name="Idnurm A."/>
            <person name="Muszewska A."/>
            <person name="Steczkiewicz K."/>
            <person name="Masonjones S."/>
            <person name="Liao H.L."/>
            <person name="Gajdeczka M.T."/>
            <person name="Anike F."/>
            <person name="Vuek A."/>
            <person name="Anishchenko I.M."/>
            <person name="Voigt K."/>
            <person name="de Hoog G.S."/>
            <person name="Smith M.E."/>
            <person name="Heitman J."/>
            <person name="Vilgalys R."/>
            <person name="Stajich J.E."/>
        </authorList>
    </citation>
    <scope>NUCLEOTIDE SEQUENCE [LARGE SCALE GENOMIC DNA]</scope>
    <source>
        <strain evidence="2 3">CBS 357.93</strain>
    </source>
</reference>
<name>A0A367JYH0_RHIAZ</name>
<sequence length="380" mass="43351">MIGIDTGNWQSTTAKMNAASIDLIATASLAILRLPSGSTSENSSLASLGKSSPIKTTGRSCSNADSLMAEFEDTVFLVHCFLHLLLDPVRECVIKKLAAIRKEEETASNGCYTTVYDTLAQVQVIFEREKRFFNDELDKIFPLIEESKSPRSRNRKRTAANRNHRKSSHKRQRSDREQYQGITHNINHKKVEPQSVVVFAQKSADILGWSLIGGKLIRDLRYRVLILGLCLLQIAMSQLTVDLDQPHGYKSLKRSSKVGWTNRIYRLHQLSLFTHLFHRFHVATDTSATVIVGILYQIINVAMIPRKVSPLERNYSTTKRPIHSKNFRDLVTSACTNTIEGTGNGIKMHVPYSHRTERSMPWKLVEFIWRRKHSGNYWER</sequence>
<evidence type="ECO:0000313" key="3">
    <source>
        <dbReference type="Proteomes" id="UP000252139"/>
    </source>
</evidence>
<accession>A0A367JYH0</accession>
<evidence type="ECO:0000256" key="1">
    <source>
        <dbReference type="SAM" id="MobiDB-lite"/>
    </source>
</evidence>
<organism evidence="2 3">
    <name type="scientific">Rhizopus azygosporus</name>
    <name type="common">Rhizopus microsporus var. azygosporus</name>
    <dbReference type="NCBI Taxonomy" id="86630"/>
    <lineage>
        <taxon>Eukaryota</taxon>
        <taxon>Fungi</taxon>
        <taxon>Fungi incertae sedis</taxon>
        <taxon>Mucoromycota</taxon>
        <taxon>Mucoromycotina</taxon>
        <taxon>Mucoromycetes</taxon>
        <taxon>Mucorales</taxon>
        <taxon>Mucorineae</taxon>
        <taxon>Rhizopodaceae</taxon>
        <taxon>Rhizopus</taxon>
    </lineage>
</organism>
<dbReference type="OrthoDB" id="424490at2759"/>
<proteinExistence type="predicted"/>
<dbReference type="EMBL" id="PJQL01000514">
    <property type="protein sequence ID" value="RCH95004.1"/>
    <property type="molecule type" value="Genomic_DNA"/>
</dbReference>
<dbReference type="AlphaFoldDB" id="A0A367JYH0"/>
<gene>
    <name evidence="2" type="ORF">CU097_002429</name>
</gene>
<evidence type="ECO:0000313" key="2">
    <source>
        <dbReference type="EMBL" id="RCH95004.1"/>
    </source>
</evidence>
<keyword evidence="3" id="KW-1185">Reference proteome</keyword>
<feature type="compositionally biased region" description="Basic residues" evidence="1">
    <location>
        <begin position="150"/>
        <end position="173"/>
    </location>
</feature>
<protein>
    <submittedName>
        <fullName evidence="2">Uncharacterized protein</fullName>
    </submittedName>
</protein>